<feature type="binding site" evidence="5">
    <location>
        <begin position="565"/>
        <end position="567"/>
    </location>
    <ligand>
        <name>L-glutamate</name>
        <dbReference type="ChEBI" id="CHEBI:29985"/>
    </ligand>
</feature>
<dbReference type="PRINTS" id="PR01210">
    <property type="entry name" value="GGTRANSPTASE"/>
</dbReference>
<evidence type="ECO:0000256" key="3">
    <source>
        <dbReference type="ARBA" id="ARBA00084097"/>
    </source>
</evidence>
<keyword evidence="2" id="KW-0325">Glycoprotein</keyword>
<comment type="caution">
    <text evidence="7">The sequence shown here is derived from an EMBL/GenBank/DDBJ whole genome shotgun (WGS) entry which is preliminary data.</text>
</comment>
<reference evidence="7" key="1">
    <citation type="submission" date="2018-07" db="EMBL/GenBank/DDBJ databases">
        <title>Comparative genomics of catfishes provides insights into carnivory and benthic adaptation.</title>
        <authorList>
            <person name="Zhang Y."/>
            <person name="Wang D."/>
            <person name="Peng Z."/>
            <person name="Zheng S."/>
            <person name="Shao F."/>
            <person name="Tao W."/>
        </authorList>
    </citation>
    <scope>NUCLEOTIDE SEQUENCE</scope>
    <source>
        <strain evidence="7">Chongqing</strain>
    </source>
</reference>
<keyword evidence="3" id="KW-1199">Hemostasis impairing toxin</keyword>
<keyword evidence="6" id="KW-0012">Acyltransferase</keyword>
<dbReference type="AlphaFoldDB" id="A0AAD5FPQ3"/>
<evidence type="ECO:0000256" key="4">
    <source>
        <dbReference type="PIRSR" id="PIRSR600101-1"/>
    </source>
</evidence>
<dbReference type="FunFam" id="1.10.246.130:FF:000002">
    <property type="entry name" value="glutathione hydrolase 1 proenzyme"/>
    <property type="match status" value="1"/>
</dbReference>
<evidence type="ECO:0000256" key="5">
    <source>
        <dbReference type="PIRSR" id="PIRSR600101-2"/>
    </source>
</evidence>
<keyword evidence="6" id="KW-0378">Hydrolase</keyword>
<dbReference type="NCBIfam" id="TIGR00066">
    <property type="entry name" value="g_glut_trans"/>
    <property type="match status" value="1"/>
</dbReference>
<feature type="binding site" evidence="5">
    <location>
        <begin position="617"/>
        <end position="618"/>
    </location>
    <ligand>
        <name>L-glutamate</name>
        <dbReference type="ChEBI" id="CHEBI:29985"/>
    </ligand>
</feature>
<evidence type="ECO:0000256" key="1">
    <source>
        <dbReference type="ARBA" id="ARBA00009381"/>
    </source>
</evidence>
<feature type="transmembrane region" description="Helical" evidence="6">
    <location>
        <begin position="171"/>
        <end position="193"/>
    </location>
</feature>
<gene>
    <name evidence="7" type="ORF">C0J50_16380</name>
</gene>
<evidence type="ECO:0000256" key="2">
    <source>
        <dbReference type="ARBA" id="ARBA00023180"/>
    </source>
</evidence>
<dbReference type="GO" id="GO:0103068">
    <property type="term" value="F:leukotriene C4 gamma-glutamyl transferase activity"/>
    <property type="evidence" value="ECO:0007669"/>
    <property type="project" value="UniProtKB-EC"/>
</dbReference>
<dbReference type="GO" id="GO:0036374">
    <property type="term" value="F:glutathione hydrolase activity"/>
    <property type="evidence" value="ECO:0007669"/>
    <property type="project" value="UniProtKB-UniRule"/>
</dbReference>
<feature type="binding site" evidence="5">
    <location>
        <position position="271"/>
    </location>
    <ligand>
        <name>L-glutamate</name>
        <dbReference type="ChEBI" id="CHEBI:29985"/>
    </ligand>
</feature>
<comment type="similarity">
    <text evidence="1">Belongs to the gamma-glutamyltransferase family.</text>
</comment>
<dbReference type="SUPFAM" id="SSF56235">
    <property type="entry name" value="N-terminal nucleophile aminohydrolases (Ntn hydrolases)"/>
    <property type="match status" value="1"/>
</dbReference>
<comment type="subcellular location">
    <subcellularLocation>
        <location evidence="6">Membrane</location>
        <topology evidence="6">Single-pass type II membrane protein</topology>
    </subcellularLocation>
</comment>
<dbReference type="GO" id="GO:0031179">
    <property type="term" value="P:peptide modification"/>
    <property type="evidence" value="ECO:0007669"/>
    <property type="project" value="TreeGrafter"/>
</dbReference>
<dbReference type="EMBL" id="MU551593">
    <property type="protein sequence ID" value="KAI5624086.1"/>
    <property type="molecule type" value="Genomic_DNA"/>
</dbReference>
<dbReference type="EC" id="2.3.2.2" evidence="6"/>
<evidence type="ECO:0000256" key="6">
    <source>
        <dbReference type="RuleBase" id="RU368068"/>
    </source>
</evidence>
<dbReference type="Pfam" id="PF01019">
    <property type="entry name" value="G_glu_transpept"/>
    <property type="match status" value="1"/>
</dbReference>
<comment type="function">
    <text evidence="6">Cleaves the gamma-glutamyl peptide bond of glutathione and glutathione conjugates.</text>
</comment>
<dbReference type="GO" id="GO:0050727">
    <property type="term" value="P:regulation of inflammatory response"/>
    <property type="evidence" value="ECO:0007669"/>
    <property type="project" value="TreeGrafter"/>
</dbReference>
<comment type="catalytic activity">
    <reaction evidence="6">
        <text>glutathione + H2O = L-cysteinylglycine + L-glutamate</text>
        <dbReference type="Rhea" id="RHEA:28807"/>
        <dbReference type="ChEBI" id="CHEBI:15377"/>
        <dbReference type="ChEBI" id="CHEBI:29985"/>
        <dbReference type="ChEBI" id="CHEBI:57925"/>
        <dbReference type="ChEBI" id="CHEBI:61694"/>
        <dbReference type="EC" id="3.4.19.13"/>
    </reaction>
</comment>
<feature type="binding site" evidence="5">
    <location>
        <position position="589"/>
    </location>
    <ligand>
        <name>L-glutamate</name>
        <dbReference type="ChEBI" id="CHEBI:29985"/>
    </ligand>
</feature>
<proteinExistence type="inferred from homology"/>
<feature type="binding site" evidence="5">
    <location>
        <position position="640"/>
    </location>
    <ligand>
        <name>L-glutamate</name>
        <dbReference type="ChEBI" id="CHEBI:29985"/>
    </ligand>
</feature>
<evidence type="ECO:0000313" key="8">
    <source>
        <dbReference type="Proteomes" id="UP001205998"/>
    </source>
</evidence>
<keyword evidence="6" id="KW-1133">Transmembrane helix</keyword>
<dbReference type="Gene3D" id="3.60.20.40">
    <property type="match status" value="1"/>
</dbReference>
<dbReference type="InterPro" id="IPR043138">
    <property type="entry name" value="GGT_lsub"/>
</dbReference>
<dbReference type="Gene3D" id="1.10.246.130">
    <property type="match status" value="1"/>
</dbReference>
<organism evidence="7 8">
    <name type="scientific">Silurus asotus</name>
    <name type="common">Amur catfish</name>
    <name type="synonym">Parasilurus asotus</name>
    <dbReference type="NCBI Taxonomy" id="30991"/>
    <lineage>
        <taxon>Eukaryota</taxon>
        <taxon>Metazoa</taxon>
        <taxon>Chordata</taxon>
        <taxon>Craniata</taxon>
        <taxon>Vertebrata</taxon>
        <taxon>Euteleostomi</taxon>
        <taxon>Actinopterygii</taxon>
        <taxon>Neopterygii</taxon>
        <taxon>Teleostei</taxon>
        <taxon>Ostariophysi</taxon>
        <taxon>Siluriformes</taxon>
        <taxon>Siluridae</taxon>
        <taxon>Silurus</taxon>
    </lineage>
</organism>
<feature type="transmembrane region" description="Helical" evidence="6">
    <location>
        <begin position="113"/>
        <end position="136"/>
    </location>
</feature>
<comment type="caution">
    <text evidence="6">Lacks conserved residue(s) required for the propagation of feature annotation.</text>
</comment>
<dbReference type="FunFam" id="3.60.20.40:FF:000001">
    <property type="entry name" value="Gamma-glutamyltranspeptidase 1"/>
    <property type="match status" value="1"/>
</dbReference>
<protein>
    <recommendedName>
        <fullName evidence="6">Glutathione hydrolase</fullName>
        <ecNumber evidence="6">2.3.2.2</ecNumber>
        <ecNumber evidence="6">3.4.19.13</ecNumber>
    </recommendedName>
    <alternativeName>
        <fullName evidence="6">Gamma-glutamyltransferase</fullName>
    </alternativeName>
    <alternativeName>
        <fullName evidence="6">Gamma-glutamyltranspeptidase</fullName>
    </alternativeName>
</protein>
<sequence>MPDFHFSLYGVDLDLNLMLNRDLNLDLNLDLKLNHFLNISHSSSCWMSRIHATRLTYGLGALARILSLLSSITAAGTGALGSRSPPLSARFLRHTPSPPPPPLLREPPPPSRLLWRLSLEPMTESVLLVVCLVVLLRVKNINHCYSKAAVAADAGKCSEIGSDNDRIIKKLWIAGMVIFIVTLLLVVCLTVFFRVKNQNRCYCKAAVAADAGKCSEIGRDVLQQGGSAVDAAVATLLCDSVFNIHNLGIGGGHFIIIYNGSTGKIETINARETAPLKATADMFSKSPQLAQQGGLSIAVPGELRGYELAHRRHGRLPWRELFKPSIQLARGGIRVSRALAKAIEKSQEIIQSTAALCDVFCNFNKTILKENDTIRFPRLADTYEKIAEGGADVFYNGSMADTIVKDIQAAGGIITHEDLLNYKPELNESPMKINIGEYTMHFPDAPSGGPVLALILNILNGYKFSHTSVSTEENKALTYHRITEAFRFAFAKRSMLGDPRYVNISSLIHNMTSAYFAENIRSKISDNSTHPESYYEPQYFVPEDYGTTHLSVMAEDGSAVAVTSSINQHFGSKVMSPSTGIIFNDNMDDFSSQKFPNSFGVPPSPNNFIQPGKRPISSMCPTIICDKNNNVKMVIGASGGTKIPTATALVILNSLFFNYDLKGAVEEARFHNQLTPNYTEVEKDFEKGLIERLEERNHETMLQNSTTAKVQVVMKKDYHVCAESDYRKGGRTAGY</sequence>
<evidence type="ECO:0000313" key="7">
    <source>
        <dbReference type="EMBL" id="KAI5624086.1"/>
    </source>
</evidence>
<dbReference type="GO" id="GO:0005886">
    <property type="term" value="C:plasma membrane"/>
    <property type="evidence" value="ECO:0007669"/>
    <property type="project" value="TreeGrafter"/>
</dbReference>
<dbReference type="GO" id="GO:0002682">
    <property type="term" value="P:regulation of immune system process"/>
    <property type="evidence" value="ECO:0007669"/>
    <property type="project" value="TreeGrafter"/>
</dbReference>
<keyword evidence="3" id="KW-0800">Toxin</keyword>
<feature type="active site" description="Nucleophile" evidence="4">
    <location>
        <position position="547"/>
    </location>
</feature>
<keyword evidence="3" id="KW-1202">Platelet aggregation activating toxin</keyword>
<keyword evidence="6" id="KW-0808">Transferase</keyword>
<comment type="catalytic activity">
    <reaction evidence="6">
        <text>an N-terminal (5-L-glutamyl)-[peptide] + an alpha-amino acid = 5-L-glutamyl amino acid + an N-terminal L-alpha-aminoacyl-[peptide]</text>
        <dbReference type="Rhea" id="RHEA:23904"/>
        <dbReference type="Rhea" id="RHEA-COMP:9780"/>
        <dbReference type="Rhea" id="RHEA-COMP:9795"/>
        <dbReference type="ChEBI" id="CHEBI:77644"/>
        <dbReference type="ChEBI" id="CHEBI:78597"/>
        <dbReference type="ChEBI" id="CHEBI:78599"/>
        <dbReference type="ChEBI" id="CHEBI:78608"/>
        <dbReference type="EC" id="2.3.2.2"/>
    </reaction>
</comment>
<comment type="pathway">
    <text evidence="6">Sulfur metabolism; glutathione metabolism.</text>
</comment>
<dbReference type="InterPro" id="IPR043137">
    <property type="entry name" value="GGT_ssub_C"/>
</dbReference>
<dbReference type="EC" id="3.4.19.13" evidence="6"/>
<dbReference type="InterPro" id="IPR029055">
    <property type="entry name" value="Ntn_hydrolases_N"/>
</dbReference>
<dbReference type="Proteomes" id="UP001205998">
    <property type="component" value="Unassembled WGS sequence"/>
</dbReference>
<dbReference type="PANTHER" id="PTHR11686">
    <property type="entry name" value="GAMMA GLUTAMYL TRANSPEPTIDASE"/>
    <property type="match status" value="1"/>
</dbReference>
<keyword evidence="8" id="KW-1185">Reference proteome</keyword>
<keyword evidence="6" id="KW-0812">Transmembrane</keyword>
<dbReference type="InterPro" id="IPR000101">
    <property type="entry name" value="GGT_peptidase"/>
</dbReference>
<accession>A0AAD5FPQ3</accession>
<dbReference type="GO" id="GO:0006751">
    <property type="term" value="P:glutathione catabolic process"/>
    <property type="evidence" value="ECO:0007669"/>
    <property type="project" value="UniProtKB-UniRule"/>
</dbReference>
<name>A0AAD5FPQ3_SILAS</name>
<keyword evidence="6" id="KW-0472">Membrane</keyword>
<comment type="catalytic activity">
    <reaction evidence="6">
        <text>an S-substituted glutathione + H2O = an S-substituted L-cysteinylglycine + L-glutamate</text>
        <dbReference type="Rhea" id="RHEA:59468"/>
        <dbReference type="ChEBI" id="CHEBI:15377"/>
        <dbReference type="ChEBI" id="CHEBI:29985"/>
        <dbReference type="ChEBI" id="CHEBI:90779"/>
        <dbReference type="ChEBI" id="CHEBI:143103"/>
        <dbReference type="EC" id="3.4.19.13"/>
    </reaction>
</comment>
<dbReference type="PANTHER" id="PTHR11686:SF56">
    <property type="entry name" value="GLUTATHIONE HYDROLASE 1 PROENZYME-RELATED"/>
    <property type="match status" value="1"/>
</dbReference>